<organism evidence="2 3">
    <name type="scientific">Pristionchus entomophagus</name>
    <dbReference type="NCBI Taxonomy" id="358040"/>
    <lineage>
        <taxon>Eukaryota</taxon>
        <taxon>Metazoa</taxon>
        <taxon>Ecdysozoa</taxon>
        <taxon>Nematoda</taxon>
        <taxon>Chromadorea</taxon>
        <taxon>Rhabditida</taxon>
        <taxon>Rhabditina</taxon>
        <taxon>Diplogasteromorpha</taxon>
        <taxon>Diplogasteroidea</taxon>
        <taxon>Neodiplogasteridae</taxon>
        <taxon>Pristionchus</taxon>
    </lineage>
</organism>
<sequence length="64" mass="7429">MTSGSRHEYRVVRRECEGGSGMHRTNGYIAHVRWQFQREQLRGPKTDQVTVEQESLNGHGYEPV</sequence>
<dbReference type="AlphaFoldDB" id="A0AAV5UA22"/>
<proteinExistence type="predicted"/>
<reference evidence="2" key="1">
    <citation type="submission" date="2023-10" db="EMBL/GenBank/DDBJ databases">
        <title>Genome assembly of Pristionchus species.</title>
        <authorList>
            <person name="Yoshida K."/>
            <person name="Sommer R.J."/>
        </authorList>
    </citation>
    <scope>NUCLEOTIDE SEQUENCE</scope>
    <source>
        <strain evidence="2">RS0144</strain>
    </source>
</reference>
<name>A0AAV5UA22_9BILA</name>
<keyword evidence="3" id="KW-1185">Reference proteome</keyword>
<feature type="non-terminal residue" evidence="2">
    <location>
        <position position="64"/>
    </location>
</feature>
<evidence type="ECO:0000313" key="2">
    <source>
        <dbReference type="EMBL" id="GMT03652.1"/>
    </source>
</evidence>
<feature type="region of interest" description="Disordered" evidence="1">
    <location>
        <begin position="43"/>
        <end position="64"/>
    </location>
</feature>
<gene>
    <name evidence="2" type="ORF">PENTCL1PPCAC_25826</name>
</gene>
<evidence type="ECO:0000256" key="1">
    <source>
        <dbReference type="SAM" id="MobiDB-lite"/>
    </source>
</evidence>
<protein>
    <submittedName>
        <fullName evidence="2">Uncharacterized protein</fullName>
    </submittedName>
</protein>
<accession>A0AAV5UA22</accession>
<evidence type="ECO:0000313" key="3">
    <source>
        <dbReference type="Proteomes" id="UP001432027"/>
    </source>
</evidence>
<dbReference type="EMBL" id="BTSX01000006">
    <property type="protein sequence ID" value="GMT03652.1"/>
    <property type="molecule type" value="Genomic_DNA"/>
</dbReference>
<feature type="compositionally biased region" description="Polar residues" evidence="1">
    <location>
        <begin position="47"/>
        <end position="56"/>
    </location>
</feature>
<comment type="caution">
    <text evidence="2">The sequence shown here is derived from an EMBL/GenBank/DDBJ whole genome shotgun (WGS) entry which is preliminary data.</text>
</comment>
<dbReference type="Proteomes" id="UP001432027">
    <property type="component" value="Unassembled WGS sequence"/>
</dbReference>